<evidence type="ECO:0000313" key="2">
    <source>
        <dbReference type="Proteomes" id="UP000739538"/>
    </source>
</evidence>
<gene>
    <name evidence="1" type="ORF">KDA27_06440</name>
</gene>
<protein>
    <recommendedName>
        <fullName evidence="3">Type II secretion system protein GspG C-terminal domain-containing protein</fullName>
    </recommendedName>
</protein>
<dbReference type="Gene3D" id="3.30.700.10">
    <property type="entry name" value="Glycoprotein, Type 4 Pilin"/>
    <property type="match status" value="1"/>
</dbReference>
<comment type="caution">
    <text evidence="1">The sequence shown here is derived from an EMBL/GenBank/DDBJ whole genome shotgun (WGS) entry which is preliminary data.</text>
</comment>
<evidence type="ECO:0000313" key="1">
    <source>
        <dbReference type="EMBL" id="MCA9755420.1"/>
    </source>
</evidence>
<organism evidence="1 2">
    <name type="scientific">Eiseniibacteriota bacterium</name>
    <dbReference type="NCBI Taxonomy" id="2212470"/>
    <lineage>
        <taxon>Bacteria</taxon>
        <taxon>Candidatus Eiseniibacteriota</taxon>
    </lineage>
</organism>
<sequence>MKTRGDESFRIPRSAAPTLALFVLVAIGLALPGVRNDILRDPAAQTESDMASIAVAFQRYRYDTGYWPEQYSGEADRRVTFRNFPSLYENVRSLDGWSGPYLEHGVDVDGTRTVATQTDERWHGVVDAWGRPYRLAYFAPRGSVEDDPVDQGSIALISSGPNMRFETSDENARAGRPVRDDLVVIVASSVRPR</sequence>
<dbReference type="SUPFAM" id="SSF54523">
    <property type="entry name" value="Pili subunits"/>
    <property type="match status" value="1"/>
</dbReference>
<proteinExistence type="predicted"/>
<evidence type="ECO:0008006" key="3">
    <source>
        <dbReference type="Google" id="ProtNLM"/>
    </source>
</evidence>
<dbReference type="InterPro" id="IPR045584">
    <property type="entry name" value="Pilin-like"/>
</dbReference>
<reference evidence="1" key="1">
    <citation type="submission" date="2020-04" db="EMBL/GenBank/DDBJ databases">
        <authorList>
            <person name="Zhang T."/>
        </authorList>
    </citation>
    <scope>NUCLEOTIDE SEQUENCE</scope>
    <source>
        <strain evidence="1">HKST-UBA02</strain>
    </source>
</reference>
<dbReference type="EMBL" id="JAGQHS010000022">
    <property type="protein sequence ID" value="MCA9755420.1"/>
    <property type="molecule type" value="Genomic_DNA"/>
</dbReference>
<dbReference type="Proteomes" id="UP000739538">
    <property type="component" value="Unassembled WGS sequence"/>
</dbReference>
<dbReference type="AlphaFoldDB" id="A0A956SCJ1"/>
<name>A0A956SCJ1_UNCEI</name>
<accession>A0A956SCJ1</accession>
<reference evidence="1" key="2">
    <citation type="journal article" date="2021" name="Microbiome">
        <title>Successional dynamics and alternative stable states in a saline activated sludge microbial community over 9 years.</title>
        <authorList>
            <person name="Wang Y."/>
            <person name="Ye J."/>
            <person name="Ju F."/>
            <person name="Liu L."/>
            <person name="Boyd J.A."/>
            <person name="Deng Y."/>
            <person name="Parks D.H."/>
            <person name="Jiang X."/>
            <person name="Yin X."/>
            <person name="Woodcroft B.J."/>
            <person name="Tyson G.W."/>
            <person name="Hugenholtz P."/>
            <person name="Polz M.F."/>
            <person name="Zhang T."/>
        </authorList>
    </citation>
    <scope>NUCLEOTIDE SEQUENCE</scope>
    <source>
        <strain evidence="1">HKST-UBA02</strain>
    </source>
</reference>